<dbReference type="OrthoDB" id="2344405at2759"/>
<evidence type="ECO:0000313" key="2">
    <source>
        <dbReference type="Proteomes" id="UP000650833"/>
    </source>
</evidence>
<comment type="caution">
    <text evidence="1">The sequence shown here is derived from an EMBL/GenBank/DDBJ whole genome shotgun (WGS) entry which is preliminary data.</text>
</comment>
<dbReference type="Proteomes" id="UP000650833">
    <property type="component" value="Unassembled WGS sequence"/>
</dbReference>
<sequence>MTTIYENPHYYSNQVKLEESPSIIPPQQLNENFEDFFVAYKSSPVDLCRDTDNWKYAVSQLKQHIFNSTSTSFSSPEAYFIKNAKNNTFAVNDLMALIDNNSTFRFNSDPLCATDPLTYRRHRSENLLLRMIHCRNMDMNQISLMRLSKGVFVHQKWQSSIPQSSPTLSCIEETMSNKYIDTQEEAPIDTFQFDNVSHMANNLTSSCYEMFIPYSYTFGARYTNPYNNASDLVIRGKIPLWCQTLFLSVCMKQTEPVQPNVPRLGLFPFAPQIAVTFTPLIQDETTSIMPELTVLYERFTMEHVDAFSFPEFCDQEFESKWPQRKKQLYQNILVCDIPDHLAKILNDMATIWAASQGLML</sequence>
<reference evidence="1" key="1">
    <citation type="submission" date="2020-12" db="EMBL/GenBank/DDBJ databases">
        <title>Metabolic potential, ecology and presence of endohyphal bacteria is reflected in genomic diversity of Mucoromycotina.</title>
        <authorList>
            <person name="Muszewska A."/>
            <person name="Okrasinska A."/>
            <person name="Steczkiewicz K."/>
            <person name="Drgas O."/>
            <person name="Orlowska M."/>
            <person name="Perlinska-Lenart U."/>
            <person name="Aleksandrzak-Piekarczyk T."/>
            <person name="Szatraj K."/>
            <person name="Zielenkiewicz U."/>
            <person name="Pilsyk S."/>
            <person name="Malc E."/>
            <person name="Mieczkowski P."/>
            <person name="Kruszewska J.S."/>
            <person name="Biernat P."/>
            <person name="Pawlowska J."/>
        </authorList>
    </citation>
    <scope>NUCLEOTIDE SEQUENCE</scope>
    <source>
        <strain evidence="1">CBS 226.32</strain>
    </source>
</reference>
<keyword evidence="2" id="KW-1185">Reference proteome</keyword>
<evidence type="ECO:0000313" key="1">
    <source>
        <dbReference type="EMBL" id="KAG2191905.1"/>
    </source>
</evidence>
<organism evidence="1 2">
    <name type="scientific">Mucor plumbeus</name>
    <dbReference type="NCBI Taxonomy" id="97098"/>
    <lineage>
        <taxon>Eukaryota</taxon>
        <taxon>Fungi</taxon>
        <taxon>Fungi incertae sedis</taxon>
        <taxon>Mucoromycota</taxon>
        <taxon>Mucoromycotina</taxon>
        <taxon>Mucoromycetes</taxon>
        <taxon>Mucorales</taxon>
        <taxon>Mucorineae</taxon>
        <taxon>Mucoraceae</taxon>
        <taxon>Mucor</taxon>
    </lineage>
</organism>
<protein>
    <submittedName>
        <fullName evidence="1">Uncharacterized protein</fullName>
    </submittedName>
</protein>
<proteinExistence type="predicted"/>
<gene>
    <name evidence="1" type="ORF">INT46_004405</name>
</gene>
<dbReference type="AlphaFoldDB" id="A0A8H7QGX4"/>
<dbReference type="EMBL" id="JAEPRC010000776">
    <property type="protein sequence ID" value="KAG2191905.1"/>
    <property type="molecule type" value="Genomic_DNA"/>
</dbReference>
<name>A0A8H7QGX4_9FUNG</name>
<accession>A0A8H7QGX4</accession>